<proteinExistence type="predicted"/>
<dbReference type="InterPro" id="IPR029058">
    <property type="entry name" value="AB_hydrolase_fold"/>
</dbReference>
<dbReference type="InterPro" id="IPR013595">
    <property type="entry name" value="Pept_S33_TAP-like_C"/>
</dbReference>
<dbReference type="Proteomes" id="UP001595528">
    <property type="component" value="Unassembled WGS sequence"/>
</dbReference>
<dbReference type="GO" id="GO:0016787">
    <property type="term" value="F:hydrolase activity"/>
    <property type="evidence" value="ECO:0007669"/>
    <property type="project" value="UniProtKB-KW"/>
</dbReference>
<dbReference type="Pfam" id="PF08386">
    <property type="entry name" value="Abhydrolase_4"/>
    <property type="match status" value="1"/>
</dbReference>
<gene>
    <name evidence="3" type="ORF">ACFOGJ_03710</name>
</gene>
<evidence type="ECO:0000313" key="3">
    <source>
        <dbReference type="EMBL" id="MFC3226318.1"/>
    </source>
</evidence>
<keyword evidence="3" id="KW-0560">Oxidoreductase</keyword>
<dbReference type="RefSeq" id="WP_379898227.1">
    <property type="nucleotide sequence ID" value="NZ_JBHRTR010000010.1"/>
</dbReference>
<dbReference type="Pfam" id="PF00561">
    <property type="entry name" value="Abhydrolase_1"/>
    <property type="match status" value="1"/>
</dbReference>
<dbReference type="InterPro" id="IPR000073">
    <property type="entry name" value="AB_hydrolase_1"/>
</dbReference>
<evidence type="ECO:0000259" key="2">
    <source>
        <dbReference type="Pfam" id="PF08386"/>
    </source>
</evidence>
<dbReference type="Gene3D" id="3.40.50.1820">
    <property type="entry name" value="alpha/beta hydrolase"/>
    <property type="match status" value="1"/>
</dbReference>
<protein>
    <submittedName>
        <fullName evidence="3">Alpha/beta fold hydrolase</fullName>
    </submittedName>
</protein>
<dbReference type="PANTHER" id="PTHR43433">
    <property type="entry name" value="HYDROLASE, ALPHA/BETA FOLD FAMILY PROTEIN"/>
    <property type="match status" value="1"/>
</dbReference>
<accession>A0ABV7KVC9</accession>
<evidence type="ECO:0000259" key="1">
    <source>
        <dbReference type="Pfam" id="PF00561"/>
    </source>
</evidence>
<comment type="caution">
    <text evidence="3">The sequence shown here is derived from an EMBL/GenBank/DDBJ whole genome shotgun (WGS) entry which is preliminary data.</text>
</comment>
<reference evidence="4" key="1">
    <citation type="journal article" date="2019" name="Int. J. Syst. Evol. Microbiol.">
        <title>The Global Catalogue of Microorganisms (GCM) 10K type strain sequencing project: providing services to taxonomists for standard genome sequencing and annotation.</title>
        <authorList>
            <consortium name="The Broad Institute Genomics Platform"/>
            <consortium name="The Broad Institute Genome Sequencing Center for Infectious Disease"/>
            <person name="Wu L."/>
            <person name="Ma J."/>
        </authorList>
    </citation>
    <scope>NUCLEOTIDE SEQUENCE [LARGE SCALE GENOMIC DNA]</scope>
    <source>
        <strain evidence="4">KCTC 42964</strain>
    </source>
</reference>
<dbReference type="SUPFAM" id="SSF53474">
    <property type="entry name" value="alpha/beta-Hydrolases"/>
    <property type="match status" value="1"/>
</dbReference>
<dbReference type="InterPro" id="IPR050471">
    <property type="entry name" value="AB_hydrolase"/>
</dbReference>
<name>A0ABV7KVC9_9PROT</name>
<dbReference type="PRINTS" id="PR00412">
    <property type="entry name" value="EPOXHYDRLASE"/>
</dbReference>
<dbReference type="PANTHER" id="PTHR43433:SF5">
    <property type="entry name" value="AB HYDROLASE-1 DOMAIN-CONTAINING PROTEIN"/>
    <property type="match status" value="1"/>
</dbReference>
<feature type="domain" description="AB hydrolase-1" evidence="1">
    <location>
        <begin position="21"/>
        <end position="126"/>
    </location>
</feature>
<sequence>MATFHAGGMQVERDGAAGGVPVVMIHGLGGTSNSFTPQMNVFARGFRCYRPDLPGSGRSPLPKDGRLSIDGFVAAVLALADAEGLERFHLLGHSLGTIVCQHLAVRAPGRVASMALIGALPAPPEAARAGLRTRATEARADGMAGIADAVCAGSTSAASKADQPVAIAAVRESLMRQPAEGYAATCEALADARPAALDGITARCLLIAGAEDPVAPPAVGQALADGLHEARLVVLPRCGHWPNFERAAEVNRELRHFHRVH</sequence>
<keyword evidence="3" id="KW-0378">Hydrolase</keyword>
<keyword evidence="4" id="KW-1185">Reference proteome</keyword>
<evidence type="ECO:0000313" key="4">
    <source>
        <dbReference type="Proteomes" id="UP001595528"/>
    </source>
</evidence>
<dbReference type="InterPro" id="IPR000639">
    <property type="entry name" value="Epox_hydrolase-like"/>
</dbReference>
<dbReference type="GO" id="GO:0016491">
    <property type="term" value="F:oxidoreductase activity"/>
    <property type="evidence" value="ECO:0007669"/>
    <property type="project" value="UniProtKB-KW"/>
</dbReference>
<dbReference type="PRINTS" id="PR00111">
    <property type="entry name" value="ABHYDROLASE"/>
</dbReference>
<dbReference type="EMBL" id="JBHRTR010000010">
    <property type="protein sequence ID" value="MFC3226318.1"/>
    <property type="molecule type" value="Genomic_DNA"/>
</dbReference>
<organism evidence="3 4">
    <name type="scientific">Marinibaculum pumilum</name>
    <dbReference type="NCBI Taxonomy" id="1766165"/>
    <lineage>
        <taxon>Bacteria</taxon>
        <taxon>Pseudomonadati</taxon>
        <taxon>Pseudomonadota</taxon>
        <taxon>Alphaproteobacteria</taxon>
        <taxon>Rhodospirillales</taxon>
        <taxon>Rhodospirillaceae</taxon>
        <taxon>Marinibaculum</taxon>
    </lineage>
</organism>
<feature type="domain" description="Peptidase S33 tripeptidyl aminopeptidase-like C-terminal" evidence="2">
    <location>
        <begin position="186"/>
        <end position="241"/>
    </location>
</feature>